<feature type="domain" description="RCK N-terminal" evidence="1">
    <location>
        <begin position="2"/>
        <end position="118"/>
    </location>
</feature>
<comment type="caution">
    <text evidence="3">The sequence shown here is derived from an EMBL/GenBank/DDBJ whole genome shotgun (WGS) entry which is preliminary data.</text>
</comment>
<name>A0ABS8IV00_9BURK</name>
<dbReference type="InterPro" id="IPR036291">
    <property type="entry name" value="NAD(P)-bd_dom_sf"/>
</dbReference>
<dbReference type="EMBL" id="JAJHPV010000013">
    <property type="protein sequence ID" value="MCC6071776.1"/>
    <property type="molecule type" value="Genomic_DNA"/>
</dbReference>
<protein>
    <submittedName>
        <fullName evidence="3">TrkA family potassium uptake protein</fullName>
    </submittedName>
</protein>
<dbReference type="Pfam" id="PF02254">
    <property type="entry name" value="TrkA_N"/>
    <property type="match status" value="1"/>
</dbReference>
<dbReference type="InterPro" id="IPR003148">
    <property type="entry name" value="RCK_N"/>
</dbReference>
<dbReference type="RefSeq" id="WP_229432664.1">
    <property type="nucleotide sequence ID" value="NZ_JAJHPV010000013.1"/>
</dbReference>
<evidence type="ECO:0000259" key="1">
    <source>
        <dbReference type="PROSITE" id="PS51201"/>
    </source>
</evidence>
<proteinExistence type="predicted"/>
<gene>
    <name evidence="3" type="ORF">LMJ30_12475</name>
</gene>
<dbReference type="Proteomes" id="UP001198701">
    <property type="component" value="Unassembled WGS sequence"/>
</dbReference>
<feature type="domain" description="RCK C-terminal" evidence="2">
    <location>
        <begin position="135"/>
        <end position="216"/>
    </location>
</feature>
<keyword evidence="4" id="KW-1185">Reference proteome</keyword>
<dbReference type="PROSITE" id="PS51201">
    <property type="entry name" value="RCK_N"/>
    <property type="match status" value="1"/>
</dbReference>
<dbReference type="PANTHER" id="PTHR43833">
    <property type="entry name" value="POTASSIUM CHANNEL PROTEIN 2-RELATED-RELATED"/>
    <property type="match status" value="1"/>
</dbReference>
<dbReference type="SUPFAM" id="SSF51735">
    <property type="entry name" value="NAD(P)-binding Rossmann-fold domains"/>
    <property type="match status" value="1"/>
</dbReference>
<dbReference type="Gene3D" id="3.40.50.720">
    <property type="entry name" value="NAD(P)-binding Rossmann-like Domain"/>
    <property type="match status" value="1"/>
</dbReference>
<organism evidence="3 4">
    <name type="scientific">Massilia agrisoli</name>
    <dbReference type="NCBI Taxonomy" id="2892444"/>
    <lineage>
        <taxon>Bacteria</taxon>
        <taxon>Pseudomonadati</taxon>
        <taxon>Pseudomonadota</taxon>
        <taxon>Betaproteobacteria</taxon>
        <taxon>Burkholderiales</taxon>
        <taxon>Oxalobacteraceae</taxon>
        <taxon>Telluria group</taxon>
        <taxon>Massilia</taxon>
    </lineage>
</organism>
<dbReference type="InterPro" id="IPR036721">
    <property type="entry name" value="RCK_C_sf"/>
</dbReference>
<dbReference type="PROSITE" id="PS51202">
    <property type="entry name" value="RCK_C"/>
    <property type="match status" value="1"/>
</dbReference>
<dbReference type="SUPFAM" id="SSF116726">
    <property type="entry name" value="TrkA C-terminal domain-like"/>
    <property type="match status" value="1"/>
</dbReference>
<dbReference type="InterPro" id="IPR006037">
    <property type="entry name" value="RCK_C"/>
</dbReference>
<evidence type="ECO:0000259" key="2">
    <source>
        <dbReference type="PROSITE" id="PS51202"/>
    </source>
</evidence>
<dbReference type="InterPro" id="IPR050721">
    <property type="entry name" value="Trk_Ktr_HKT_K-transport"/>
</dbReference>
<dbReference type="Gene3D" id="3.30.70.1450">
    <property type="entry name" value="Regulator of K+ conductance, C-terminal domain"/>
    <property type="match status" value="1"/>
</dbReference>
<dbReference type="PANTHER" id="PTHR43833:SF7">
    <property type="entry name" value="KTR SYSTEM POTASSIUM UPTAKE PROTEIN C"/>
    <property type="match status" value="1"/>
</dbReference>
<evidence type="ECO:0000313" key="3">
    <source>
        <dbReference type="EMBL" id="MCC6071776.1"/>
    </source>
</evidence>
<reference evidence="3 4" key="1">
    <citation type="submission" date="2021-11" db="EMBL/GenBank/DDBJ databases">
        <authorList>
            <person name="Huq M.A."/>
        </authorList>
    </citation>
    <scope>NUCLEOTIDE SEQUENCE [LARGE SCALE GENOMIC DNA]</scope>
    <source>
        <strain evidence="3 4">MAHUQ-52</strain>
    </source>
</reference>
<sequence length="216" mass="23450">MKGNATVVGLGAFGSTVALELTRLGIEVLGIDTNATRVGALADQLDRAVIADARDERVLRELGVHESDVVVVAIGEDIEANILTTLVVKNMGAPQVWAKALNANHHKILEKLGADHIVNPEHEIGLRVARTLTYPHVLDYINLGDDQFISEVSASECLQGKTIEALHLDEHDIKCLVIRNRGMVLAPPPAAHRFELGDQIVLLGTLARLRKVSKYL</sequence>
<evidence type="ECO:0000313" key="4">
    <source>
        <dbReference type="Proteomes" id="UP001198701"/>
    </source>
</evidence>
<accession>A0ABS8IV00</accession>